<dbReference type="InterPro" id="IPR004659">
    <property type="entry name" value="RNase_E/G"/>
</dbReference>
<keyword evidence="8" id="KW-1185">Reference proteome</keyword>
<dbReference type="GO" id="GO:0046872">
    <property type="term" value="F:metal ion binding"/>
    <property type="evidence" value="ECO:0007669"/>
    <property type="project" value="UniProtKB-KW"/>
</dbReference>
<feature type="domain" description="RNA-binding protein AU-1/Ribonuclease E/G" evidence="6">
    <location>
        <begin position="143"/>
        <end position="413"/>
    </location>
</feature>
<evidence type="ECO:0000259" key="6">
    <source>
        <dbReference type="Pfam" id="PF10150"/>
    </source>
</evidence>
<proteinExistence type="predicted"/>
<keyword evidence="3" id="KW-0378">Hydrolase</keyword>
<dbReference type="SUPFAM" id="SSF50249">
    <property type="entry name" value="Nucleic acid-binding proteins"/>
    <property type="match status" value="1"/>
</dbReference>
<accession>A0A1I7HD14</accession>
<dbReference type="Pfam" id="PF10150">
    <property type="entry name" value="RNase_E_G"/>
    <property type="match status" value="1"/>
</dbReference>
<name>A0A1I7HD14_9FLAO</name>
<organism evidence="7 8">
    <name type="scientific">Pustulibacterium marinum</name>
    <dbReference type="NCBI Taxonomy" id="1224947"/>
    <lineage>
        <taxon>Bacteria</taxon>
        <taxon>Pseudomonadati</taxon>
        <taxon>Bacteroidota</taxon>
        <taxon>Flavobacteriia</taxon>
        <taxon>Flavobacteriales</taxon>
        <taxon>Flavobacteriaceae</taxon>
        <taxon>Pustulibacterium</taxon>
    </lineage>
</organism>
<dbReference type="OrthoDB" id="9804278at2"/>
<evidence type="ECO:0000256" key="2">
    <source>
        <dbReference type="ARBA" id="ARBA00022723"/>
    </source>
</evidence>
<dbReference type="InterPro" id="IPR012340">
    <property type="entry name" value="NA-bd_OB-fold"/>
</dbReference>
<evidence type="ECO:0000256" key="4">
    <source>
        <dbReference type="ARBA" id="ARBA00022842"/>
    </source>
</evidence>
<dbReference type="GO" id="GO:0006364">
    <property type="term" value="P:rRNA processing"/>
    <property type="evidence" value="ECO:0007669"/>
    <property type="project" value="TreeGrafter"/>
</dbReference>
<dbReference type="RefSeq" id="WP_093025351.1">
    <property type="nucleotide sequence ID" value="NZ_FPBK01000008.1"/>
</dbReference>
<sequence>MNKELIIRTGSSDVDFALLKDGKLIELHKDEESNDFSVGDIMLAKIRKPVQGLNAAFVNVGYEKDAFLHYHDLGPKLTTLLKFVKRVSTGKLKEYSLKDFPFEQEIDKNGIITDVLKANQSILVQIVKEPISTKGPRISSELSLAGRYLVLVPFSERISVSQKIEDREEKDRLKRLVQSIKPKGFGVIVRTVAEGKKVAELDKDLHNLVNKWNTMCKKMVKANHPSKVLSEVNRAASILRDLFNDDFSSIMVDDELLYQKVKDYVHEIAPEKESIVKMYQSNVPVFEKYGIERQIKTSFGRTVSMSKGAYLVIEHTEALHVIDVNSGNRSNKAKTQEETALEVNLIAASEIARQLRLRDMGGIIVVDFIDMGKPDNRKQLFDFLREEMKEDKAKHKVLPPSKFGLIQITRQRVRPERNIKTREENPNGAGEIEAPILIINKITTELERIISSKPKTNGITLNVHPFVAAYLTKGFPSVRSKWFLEHKKWVKILPRDAYTYLEYRFKDKDGKELS</sequence>
<evidence type="ECO:0000313" key="7">
    <source>
        <dbReference type="EMBL" id="SFU58489.1"/>
    </source>
</evidence>
<dbReference type="InterPro" id="IPR019307">
    <property type="entry name" value="RNA-bd_AU-1/RNase_E/G"/>
</dbReference>
<dbReference type="GO" id="GO:0003723">
    <property type="term" value="F:RNA binding"/>
    <property type="evidence" value="ECO:0007669"/>
    <property type="project" value="UniProtKB-KW"/>
</dbReference>
<evidence type="ECO:0000256" key="5">
    <source>
        <dbReference type="ARBA" id="ARBA00022884"/>
    </source>
</evidence>
<dbReference type="PANTHER" id="PTHR30001">
    <property type="entry name" value="RIBONUCLEASE"/>
    <property type="match status" value="1"/>
</dbReference>
<keyword evidence="4" id="KW-0460">Magnesium</keyword>
<dbReference type="EMBL" id="FPBK01000008">
    <property type="protein sequence ID" value="SFU58489.1"/>
    <property type="molecule type" value="Genomic_DNA"/>
</dbReference>
<dbReference type="CDD" id="cd04453">
    <property type="entry name" value="S1_RNase_E"/>
    <property type="match status" value="1"/>
</dbReference>
<dbReference type="Gene3D" id="2.40.50.140">
    <property type="entry name" value="Nucleic acid-binding proteins"/>
    <property type="match status" value="1"/>
</dbReference>
<comment type="cofactor">
    <cofactor evidence="1">
        <name>Mg(2+)</name>
        <dbReference type="ChEBI" id="CHEBI:18420"/>
    </cofactor>
</comment>
<dbReference type="GO" id="GO:0016787">
    <property type="term" value="F:hydrolase activity"/>
    <property type="evidence" value="ECO:0007669"/>
    <property type="project" value="UniProtKB-KW"/>
</dbReference>
<keyword evidence="2" id="KW-0479">Metal-binding</keyword>
<evidence type="ECO:0000256" key="1">
    <source>
        <dbReference type="ARBA" id="ARBA00001946"/>
    </source>
</evidence>
<dbReference type="GO" id="GO:0004540">
    <property type="term" value="F:RNA nuclease activity"/>
    <property type="evidence" value="ECO:0007669"/>
    <property type="project" value="InterPro"/>
</dbReference>
<evidence type="ECO:0000256" key="3">
    <source>
        <dbReference type="ARBA" id="ARBA00022801"/>
    </source>
</evidence>
<dbReference type="Proteomes" id="UP000199138">
    <property type="component" value="Unassembled WGS sequence"/>
</dbReference>
<evidence type="ECO:0000313" key="8">
    <source>
        <dbReference type="Proteomes" id="UP000199138"/>
    </source>
</evidence>
<keyword evidence="5" id="KW-0694">RNA-binding</keyword>
<reference evidence="7 8" key="1">
    <citation type="submission" date="2016-10" db="EMBL/GenBank/DDBJ databases">
        <authorList>
            <person name="de Groot N.N."/>
        </authorList>
    </citation>
    <scope>NUCLEOTIDE SEQUENCE [LARGE SCALE GENOMIC DNA]</scope>
    <source>
        <strain evidence="7 8">CGMCC 1.12333</strain>
    </source>
</reference>
<dbReference type="PANTHER" id="PTHR30001:SF0">
    <property type="entry name" value="RIBONUCLEASE G"/>
    <property type="match status" value="1"/>
</dbReference>
<protein>
    <submittedName>
        <fullName evidence="7">Ribonuclease G</fullName>
    </submittedName>
</protein>
<dbReference type="STRING" id="1224947.SAMN05216480_108129"/>
<dbReference type="GO" id="GO:0005737">
    <property type="term" value="C:cytoplasm"/>
    <property type="evidence" value="ECO:0007669"/>
    <property type="project" value="TreeGrafter"/>
</dbReference>
<dbReference type="NCBIfam" id="TIGR00757">
    <property type="entry name" value="RNaseEG"/>
    <property type="match status" value="1"/>
</dbReference>
<gene>
    <name evidence="7" type="ORF">SAMN05216480_108129</name>
</gene>
<dbReference type="AlphaFoldDB" id="A0A1I7HD14"/>